<feature type="non-terminal residue" evidence="2">
    <location>
        <position position="1"/>
    </location>
</feature>
<evidence type="ECO:0000313" key="2">
    <source>
        <dbReference type="EMBL" id="EQD45113.1"/>
    </source>
</evidence>
<reference evidence="2" key="1">
    <citation type="submission" date="2013-08" db="EMBL/GenBank/DDBJ databases">
        <authorList>
            <person name="Mendez C."/>
            <person name="Richter M."/>
            <person name="Ferrer M."/>
            <person name="Sanchez J."/>
        </authorList>
    </citation>
    <scope>NUCLEOTIDE SEQUENCE</scope>
</reference>
<organism evidence="2">
    <name type="scientific">mine drainage metagenome</name>
    <dbReference type="NCBI Taxonomy" id="410659"/>
    <lineage>
        <taxon>unclassified sequences</taxon>
        <taxon>metagenomes</taxon>
        <taxon>ecological metagenomes</taxon>
    </lineage>
</organism>
<evidence type="ECO:0000256" key="1">
    <source>
        <dbReference type="SAM" id="MobiDB-lite"/>
    </source>
</evidence>
<dbReference type="EMBL" id="AUZY01008689">
    <property type="protein sequence ID" value="EQD45113.1"/>
    <property type="molecule type" value="Genomic_DNA"/>
</dbReference>
<accession>T0ZKE5</accession>
<comment type="caution">
    <text evidence="2">The sequence shown here is derived from an EMBL/GenBank/DDBJ whole genome shotgun (WGS) entry which is preliminary data.</text>
</comment>
<gene>
    <name evidence="2" type="ORF">B1B_13209</name>
</gene>
<name>T0ZKE5_9ZZZZ</name>
<dbReference type="AlphaFoldDB" id="T0ZKE5"/>
<feature type="region of interest" description="Disordered" evidence="1">
    <location>
        <begin position="77"/>
        <end position="98"/>
    </location>
</feature>
<proteinExistence type="predicted"/>
<reference evidence="2" key="2">
    <citation type="journal article" date="2014" name="ISME J.">
        <title>Microbial stratification in low pH oxic and suboxic macroscopic growths along an acid mine drainage.</title>
        <authorList>
            <person name="Mendez-Garcia C."/>
            <person name="Mesa V."/>
            <person name="Sprenger R.R."/>
            <person name="Richter M."/>
            <person name="Diez M.S."/>
            <person name="Solano J."/>
            <person name="Bargiela R."/>
            <person name="Golyshina O.V."/>
            <person name="Manteca A."/>
            <person name="Ramos J.L."/>
            <person name="Gallego J.R."/>
            <person name="Llorente I."/>
            <person name="Martins Dos Santos V.A."/>
            <person name="Jensen O.N."/>
            <person name="Pelaez A.I."/>
            <person name="Sanchez J."/>
            <person name="Ferrer M."/>
        </authorList>
    </citation>
    <scope>NUCLEOTIDE SEQUENCE</scope>
</reference>
<protein>
    <submittedName>
        <fullName evidence="2">Uncharacterized protein</fullName>
    </submittedName>
</protein>
<sequence length="98" mass="10622">LGDLEKTGVRPDPRDAQITRLKNEVTALQERLAQSAATIDRLGDFRTQSLSRLAAQHDEITRLRDSAAAFSNVTRLPLRPTTPAPVAEATTPSGDSDL</sequence>
<feature type="compositionally biased region" description="Low complexity" evidence="1">
    <location>
        <begin position="77"/>
        <end position="92"/>
    </location>
</feature>